<proteinExistence type="predicted"/>
<evidence type="ECO:0000313" key="1">
    <source>
        <dbReference type="EMBL" id="MCI4378578.1"/>
    </source>
</evidence>
<comment type="caution">
    <text evidence="1">The sequence shown here is derived from an EMBL/GenBank/DDBJ whole genome shotgun (WGS) entry which is preliminary data.</text>
</comment>
<keyword evidence="2" id="KW-1185">Reference proteome</keyword>
<gene>
    <name evidence="1" type="ORF">PGIGA_G00217400</name>
</gene>
<accession>A0ACC5WHL8</accession>
<dbReference type="Proteomes" id="UP000829447">
    <property type="component" value="Linkage Group LG5"/>
</dbReference>
<protein>
    <submittedName>
        <fullName evidence="1">Uncharacterized protein</fullName>
    </submittedName>
</protein>
<reference evidence="1 2" key="1">
    <citation type="journal article" date="2022" name="bioRxiv">
        <title>An ancient truncated duplication of the anti-Mullerian hormone receptor type 2 gene is a potential conserved master sex determinant in the Pangasiidae catfish family.</title>
        <authorList>
            <person name="Wen M."/>
            <person name="Pan Q."/>
            <person name="Jouanno E."/>
            <person name="Montfort J."/>
            <person name="Zahm M."/>
            <person name="Cabau C."/>
            <person name="Klopp C."/>
            <person name="Iampietro C."/>
            <person name="Roques C."/>
            <person name="Bouchez O."/>
            <person name="Castinel A."/>
            <person name="Donnadieu C."/>
            <person name="Parrinello H."/>
            <person name="Poncet C."/>
            <person name="Belmonte E."/>
            <person name="Gautier V."/>
            <person name="Avarre J.-C."/>
            <person name="Dugue R."/>
            <person name="Gustiano R."/>
            <person name="Ha T.T.T."/>
            <person name="Campet M."/>
            <person name="Sriphairoj K."/>
            <person name="Ribolli J."/>
            <person name="de Almeida F.L."/>
            <person name="Desvignes T."/>
            <person name="Postlethwait J.H."/>
            <person name="Bucao C.F."/>
            <person name="Robinson-Rechavi M."/>
            <person name="Bobe J."/>
            <person name="Herpin A."/>
            <person name="Guiguen Y."/>
        </authorList>
    </citation>
    <scope>NUCLEOTIDE SEQUENCE [LARGE SCALE GENOMIC DNA]</scope>
    <source>
        <strain evidence="1">YG-Dec2019</strain>
    </source>
</reference>
<name>A0ACC5WHL8_PANGG</name>
<organism evidence="1 2">
    <name type="scientific">Pangasianodon gigas</name>
    <name type="common">Mekong giant catfish</name>
    <name type="synonym">Pangasius gigas</name>
    <dbReference type="NCBI Taxonomy" id="30993"/>
    <lineage>
        <taxon>Eukaryota</taxon>
        <taxon>Metazoa</taxon>
        <taxon>Chordata</taxon>
        <taxon>Craniata</taxon>
        <taxon>Vertebrata</taxon>
        <taxon>Euteleostomi</taxon>
        <taxon>Actinopterygii</taxon>
        <taxon>Neopterygii</taxon>
        <taxon>Teleostei</taxon>
        <taxon>Ostariophysi</taxon>
        <taxon>Siluriformes</taxon>
        <taxon>Pangasiidae</taxon>
        <taxon>Pangasianodon</taxon>
    </lineage>
</organism>
<evidence type="ECO:0000313" key="2">
    <source>
        <dbReference type="Proteomes" id="UP000829447"/>
    </source>
</evidence>
<sequence length="1065" mass="115842">MRVENREDQGGAGPRDCVRGMQPSRGMDGDVCQDAQHSRPMHKRRSSKNKAPLPPAVVHGPCVSSHAPVVTHTTMEQKENLLEQELLLTVVLPEGVEKTTMVHGSKPMIDLLVMLCAKYHLNPSSHTIELVSTNKNHIKFKPNALIGALEAEKVLLKPKGMEDKNRKTGPQMPEATVRLVINYKRTQKTILRVNPKLALQELLPAICEKCEFDVQSTVLLQNVHSQEPLDLNNSLSDLGLRELYARDTRVISPTDFPPSPTHSDGIQPGKDKLQKEKENKGLFGMFRRGSKKKPDQASTVSAPASPNNRKSRPVSMSSLGMHSPTYDSNTMPSDTPKKRRAPLPPHMKPSDLSHQHSNSQTSSHPDGNQVAASLSRSSSTESSLKRSKRKAPPPPTSPSSPSVTHDEKTQDTTVTGLPTTPEEIQENQETSMVPDTPVVPVSSSPESLSPLPELLEDDSSVNLSVDVSLDSGRAETASPTQDSEMESVAPTRESPQEVLPDLTTDGKLAADSEVKRNQPEADSDARLQSTNNANIDERTERACLTPECSTAMKEESTAPMDAAQDSIHIVTHTQRAEPQAPPKPSYAAAAVQTTPNTSSTATSASQTHTEIQTEIYSSTEATPTPESIVCTSVPLGSPKRDIATSTEEPQTQEFHRTSTQSFDMQTSTYTHLPESPKSTQTPSPENQKSTQISSASKHGNLQYLVASEPKPKPSNELTREYIPKVGMTTYTIVPPKSLDKLRFFEVELTLESPSVPGVQEVNVESLSQKSTAAPPAAAASPTRFECRSGSASDLSPSISPTVESPSDSSSIPQAKEKKVPPATRPKPASFRLPQHKRTPGSYVSSAVRSMSLSEEKEPLGSPPWESFHGLMQENLPPPPPPIQWEEETKTEEKHISPPTSPLKEEEMERSSPASSPRETDVFGGSAYSVLPRQMSLPTAGLTLEKLRSFAAPKPYSSSTPSRFAQAVSTAVKRSQSLTHNPVRLCSHKVPLAMTKRCPIRETDEFVELPTFRDVDSGHGQRKSSSDSYVSPIVALTLTASDLQGCLVSPVMFPVLKTLPAQEQSI</sequence>
<dbReference type="EMBL" id="CM040458">
    <property type="protein sequence ID" value="MCI4378578.1"/>
    <property type="molecule type" value="Genomic_DNA"/>
</dbReference>